<protein>
    <submittedName>
        <fullName evidence="4">Alkaline phosphatase PafA</fullName>
        <ecNumber evidence="4">3.1.3.1</ecNumber>
    </submittedName>
</protein>
<accession>A0ABV2T187</accession>
<evidence type="ECO:0000256" key="3">
    <source>
        <dbReference type="ARBA" id="ARBA00022729"/>
    </source>
</evidence>
<dbReference type="Gene3D" id="3.40.720.10">
    <property type="entry name" value="Alkaline Phosphatase, subunit A"/>
    <property type="match status" value="1"/>
</dbReference>
<dbReference type="PIRSF" id="PIRSF031924">
    <property type="entry name" value="Pi-irrepressible_AP"/>
    <property type="match status" value="1"/>
</dbReference>
<name>A0ABV2T187_9BACT</name>
<dbReference type="PANTHER" id="PTHR10151:SF120">
    <property type="entry name" value="BIS(5'-ADENOSYL)-TRIPHOSPHATASE"/>
    <property type="match status" value="1"/>
</dbReference>
<dbReference type="InterPro" id="IPR026263">
    <property type="entry name" value="Alkaline_phosphatase_prok"/>
</dbReference>
<reference evidence="4 5" key="1">
    <citation type="submission" date="2024-06" db="EMBL/GenBank/DDBJ databases">
        <title>Chitinophaga defluvii sp. nov., isolated from municipal sewage.</title>
        <authorList>
            <person name="Zhang L."/>
        </authorList>
    </citation>
    <scope>NUCLEOTIDE SEQUENCE [LARGE SCALE GENOMIC DNA]</scope>
    <source>
        <strain evidence="4 5">H8</strain>
    </source>
</reference>
<dbReference type="NCBIfam" id="NF042991">
    <property type="entry name" value="alk_phos_PafA"/>
    <property type="match status" value="1"/>
</dbReference>
<gene>
    <name evidence="4" type="primary">pafA</name>
    <name evidence="4" type="ORF">ABR189_05345</name>
</gene>
<evidence type="ECO:0000256" key="1">
    <source>
        <dbReference type="ARBA" id="ARBA00022553"/>
    </source>
</evidence>
<keyword evidence="5" id="KW-1185">Reference proteome</keyword>
<dbReference type="InterPro" id="IPR002591">
    <property type="entry name" value="Phosphodiest/P_Trfase"/>
</dbReference>
<dbReference type="SUPFAM" id="SSF53649">
    <property type="entry name" value="Alkaline phosphatase-like"/>
    <property type="match status" value="1"/>
</dbReference>
<dbReference type="PROSITE" id="PS51257">
    <property type="entry name" value="PROKAR_LIPOPROTEIN"/>
    <property type="match status" value="1"/>
</dbReference>
<evidence type="ECO:0000256" key="2">
    <source>
        <dbReference type="ARBA" id="ARBA00022723"/>
    </source>
</evidence>
<dbReference type="RefSeq" id="WP_354659419.1">
    <property type="nucleotide sequence ID" value="NZ_JBEXAC010000001.1"/>
</dbReference>
<dbReference type="Pfam" id="PF01663">
    <property type="entry name" value="Phosphodiest"/>
    <property type="match status" value="1"/>
</dbReference>
<keyword evidence="3" id="KW-0732">Signal</keyword>
<dbReference type="CDD" id="cd16016">
    <property type="entry name" value="AP-SPAP"/>
    <property type="match status" value="1"/>
</dbReference>
<dbReference type="InterPro" id="IPR017850">
    <property type="entry name" value="Alkaline_phosphatase_core_sf"/>
</dbReference>
<dbReference type="GO" id="GO:0004035">
    <property type="term" value="F:alkaline phosphatase activity"/>
    <property type="evidence" value="ECO:0007669"/>
    <property type="project" value="UniProtKB-EC"/>
</dbReference>
<keyword evidence="1" id="KW-0597">Phosphoprotein</keyword>
<sequence length="545" mass="60253">MKRITSLKIHVAACVLMAMTACENKRAASGSNYSRPKIVIGMMVDQMRWDYLYKYGERYGEDGFKRLIREGFSCENTLISHAPTVTAIGHSSVYTGSVPAITGIVGNGWYDRAWGRSIENVEDTTVTAVGSKSNGNRSPRNLLTTTVGDELRIATNYQSKVVGVSIKDRAAILPAGHTANGAFWYDEDANSFITSTYYMNALPDWATKFNAVNWKDSLMHGSWNTLYPLESYILSDKDDKSYENVFSGEDKPVFPHTKPSLSNTPFGNTLTLEFAKAAIEGYKLGDGPHTDMLTVSLSSPDKIGHRFGPNSIEVEDNYLRLDKDLGEFFKYLDSRFGKDGYIFFITADHGVGHAPGYLQEHNIPGDAINEDAMKERVYAAVKAKYGTADIIQTFTNGQVYLNYEVLSKKGLDKKTVASYIAGLFSQERGLAYAVSQDDLATAPIPERIKKMYINGCNTKRSGDIFLLRAAGWKAGSVKGASHSEWYPYDAHIPLVWMGHGIKHGKTNRTVGMVDIAPTLAALLQIQMPSGNIGEVITEISNEYMK</sequence>
<proteinExistence type="predicted"/>
<dbReference type="Proteomes" id="UP001549749">
    <property type="component" value="Unassembled WGS sequence"/>
</dbReference>
<evidence type="ECO:0000313" key="5">
    <source>
        <dbReference type="Proteomes" id="UP001549749"/>
    </source>
</evidence>
<organism evidence="4 5">
    <name type="scientific">Chitinophaga defluvii</name>
    <dbReference type="NCBI Taxonomy" id="3163343"/>
    <lineage>
        <taxon>Bacteria</taxon>
        <taxon>Pseudomonadati</taxon>
        <taxon>Bacteroidota</taxon>
        <taxon>Chitinophagia</taxon>
        <taxon>Chitinophagales</taxon>
        <taxon>Chitinophagaceae</taxon>
        <taxon>Chitinophaga</taxon>
    </lineage>
</organism>
<dbReference type="EMBL" id="JBEXAC010000001">
    <property type="protein sequence ID" value="MET6996778.1"/>
    <property type="molecule type" value="Genomic_DNA"/>
</dbReference>
<dbReference type="EC" id="3.1.3.1" evidence="4"/>
<comment type="caution">
    <text evidence="4">The sequence shown here is derived from an EMBL/GenBank/DDBJ whole genome shotgun (WGS) entry which is preliminary data.</text>
</comment>
<evidence type="ECO:0000313" key="4">
    <source>
        <dbReference type="EMBL" id="MET6996778.1"/>
    </source>
</evidence>
<dbReference type="PANTHER" id="PTHR10151">
    <property type="entry name" value="ECTONUCLEOTIDE PYROPHOSPHATASE/PHOSPHODIESTERASE"/>
    <property type="match status" value="1"/>
</dbReference>
<keyword evidence="4" id="KW-0378">Hydrolase</keyword>
<dbReference type="Gene3D" id="3.30.1360.150">
    <property type="match status" value="1"/>
</dbReference>
<keyword evidence="2" id="KW-0479">Metal-binding</keyword>